<reference evidence="3" key="2">
    <citation type="submission" date="2021-10" db="EMBL/GenBank/DDBJ databases">
        <title>Phylogenomics reveals ancestral predisposition of the termite-cultivated fungus Termitomyces towards a domesticated lifestyle.</title>
        <authorList>
            <person name="Auxier B."/>
            <person name="Grum-Grzhimaylo A."/>
            <person name="Cardenas M.E."/>
            <person name="Lodge J.D."/>
            <person name="Laessoe T."/>
            <person name="Pedersen O."/>
            <person name="Smith M.E."/>
            <person name="Kuyper T.W."/>
            <person name="Franco-Molano E.A."/>
            <person name="Baroni T.J."/>
            <person name="Aanen D.K."/>
        </authorList>
    </citation>
    <scope>NUCLEOTIDE SEQUENCE</scope>
    <source>
        <strain evidence="3">AP01</strain>
        <tissue evidence="3">Mycelium</tissue>
    </source>
</reference>
<accession>A0A9P7KEZ5</accession>
<dbReference type="AlphaFoldDB" id="A0A9P7KEZ5"/>
<evidence type="ECO:0000256" key="1">
    <source>
        <dbReference type="SAM" id="MobiDB-lite"/>
    </source>
</evidence>
<comment type="caution">
    <text evidence="3">The sequence shown here is derived from an EMBL/GenBank/DDBJ whole genome shotgun (WGS) entry which is preliminary data.</text>
</comment>
<keyword evidence="2" id="KW-0812">Transmembrane</keyword>
<name>A0A9P7KEZ5_9AGAR</name>
<sequence>MCTLRFVTPKTRYYASMEFYSADFTITSQSYLFPAMPINSTTSSALISSTGPSSTTPPAVAFIQSVSTSSMPAPTFHPNPLGAHPGAPFRSSGAASGSPKKGAATKLALDGIHFYVLTLFWPSLVGIAMAL</sequence>
<evidence type="ECO:0000313" key="3">
    <source>
        <dbReference type="EMBL" id="KAG5645391.1"/>
    </source>
</evidence>
<proteinExistence type="predicted"/>
<feature type="region of interest" description="Disordered" evidence="1">
    <location>
        <begin position="71"/>
        <end position="97"/>
    </location>
</feature>
<reference evidence="3" key="1">
    <citation type="submission" date="2020-07" db="EMBL/GenBank/DDBJ databases">
        <authorList>
            <person name="Nieuwenhuis M."/>
            <person name="Van De Peppel L.J.J."/>
        </authorList>
    </citation>
    <scope>NUCLEOTIDE SEQUENCE</scope>
    <source>
        <strain evidence="3">AP01</strain>
        <tissue evidence="3">Mycelium</tissue>
    </source>
</reference>
<feature type="transmembrane region" description="Helical" evidence="2">
    <location>
        <begin position="107"/>
        <end position="130"/>
    </location>
</feature>
<gene>
    <name evidence="3" type="ORF">DXG03_006344</name>
</gene>
<keyword evidence="2" id="KW-0472">Membrane</keyword>
<evidence type="ECO:0000256" key="2">
    <source>
        <dbReference type="SAM" id="Phobius"/>
    </source>
</evidence>
<dbReference type="EMBL" id="JABCKV010000041">
    <property type="protein sequence ID" value="KAG5645391.1"/>
    <property type="molecule type" value="Genomic_DNA"/>
</dbReference>
<protein>
    <submittedName>
        <fullName evidence="3">Uncharacterized protein</fullName>
    </submittedName>
</protein>
<keyword evidence="2" id="KW-1133">Transmembrane helix</keyword>
<organism evidence="3 4">
    <name type="scientific">Asterophora parasitica</name>
    <dbReference type="NCBI Taxonomy" id="117018"/>
    <lineage>
        <taxon>Eukaryota</taxon>
        <taxon>Fungi</taxon>
        <taxon>Dikarya</taxon>
        <taxon>Basidiomycota</taxon>
        <taxon>Agaricomycotina</taxon>
        <taxon>Agaricomycetes</taxon>
        <taxon>Agaricomycetidae</taxon>
        <taxon>Agaricales</taxon>
        <taxon>Tricholomatineae</taxon>
        <taxon>Lyophyllaceae</taxon>
        <taxon>Asterophora</taxon>
    </lineage>
</organism>
<dbReference type="OrthoDB" id="3250770at2759"/>
<keyword evidence="4" id="KW-1185">Reference proteome</keyword>
<dbReference type="Proteomes" id="UP000775547">
    <property type="component" value="Unassembled WGS sequence"/>
</dbReference>
<evidence type="ECO:0000313" key="4">
    <source>
        <dbReference type="Proteomes" id="UP000775547"/>
    </source>
</evidence>